<evidence type="ECO:0000313" key="2">
    <source>
        <dbReference type="EMBL" id="VDS07562.1"/>
    </source>
</evidence>
<proteinExistence type="predicted"/>
<dbReference type="Proteomes" id="UP000270743">
    <property type="component" value="Unassembled WGS sequence"/>
</dbReference>
<protein>
    <submittedName>
        <fullName evidence="2">Chromosomal replication initiation protein</fullName>
    </submittedName>
</protein>
<evidence type="ECO:0000313" key="3">
    <source>
        <dbReference type="Proteomes" id="UP000270743"/>
    </source>
</evidence>
<dbReference type="Gene3D" id="1.10.1750.10">
    <property type="match status" value="1"/>
</dbReference>
<organism evidence="2 3">
    <name type="scientific">Paracoccus haematequi</name>
    <dbReference type="NCBI Taxonomy" id="2491866"/>
    <lineage>
        <taxon>Bacteria</taxon>
        <taxon>Pseudomonadati</taxon>
        <taxon>Pseudomonadota</taxon>
        <taxon>Alphaproteobacteria</taxon>
        <taxon>Rhodobacterales</taxon>
        <taxon>Paracoccaceae</taxon>
        <taxon>Paracoccus</taxon>
    </lineage>
</organism>
<dbReference type="EMBL" id="UZWE01000021">
    <property type="protein sequence ID" value="VDS07562.1"/>
    <property type="molecule type" value="Genomic_DNA"/>
</dbReference>
<feature type="domain" description="Chromosomal replication initiator DnaA C-terminal" evidence="1">
    <location>
        <begin position="25"/>
        <end position="92"/>
    </location>
</feature>
<dbReference type="OrthoDB" id="7776290at2"/>
<dbReference type="Pfam" id="PF08299">
    <property type="entry name" value="Bac_DnaA_C"/>
    <property type="match status" value="1"/>
</dbReference>
<dbReference type="SMART" id="SM00760">
    <property type="entry name" value="Bac_DnaA_C"/>
    <property type="match status" value="1"/>
</dbReference>
<keyword evidence="3" id="KW-1185">Reference proteome</keyword>
<evidence type="ECO:0000259" key="1">
    <source>
        <dbReference type="SMART" id="SM00760"/>
    </source>
</evidence>
<dbReference type="InterPro" id="IPR013159">
    <property type="entry name" value="DnaA_C"/>
</dbReference>
<dbReference type="SUPFAM" id="SSF48295">
    <property type="entry name" value="TrpR-like"/>
    <property type="match status" value="1"/>
</dbReference>
<name>A0A447IJ75_9RHOB</name>
<accession>A0A447IJ75</accession>
<dbReference type="RefSeq" id="WP_126153255.1">
    <property type="nucleotide sequence ID" value="NZ_UZWE01000021.1"/>
</dbReference>
<dbReference type="GO" id="GO:0005524">
    <property type="term" value="F:ATP binding"/>
    <property type="evidence" value="ECO:0007669"/>
    <property type="project" value="InterPro"/>
</dbReference>
<dbReference type="GO" id="GO:0006270">
    <property type="term" value="P:DNA replication initiation"/>
    <property type="evidence" value="ECO:0007669"/>
    <property type="project" value="InterPro"/>
</dbReference>
<dbReference type="AlphaFoldDB" id="A0A447IJ75"/>
<reference evidence="2 3" key="1">
    <citation type="submission" date="2018-12" db="EMBL/GenBank/DDBJ databases">
        <authorList>
            <person name="Criscuolo A."/>
        </authorList>
    </citation>
    <scope>NUCLEOTIDE SEQUENCE [LARGE SCALE GENOMIC DNA]</scope>
    <source>
        <strain evidence="2">ACIP1116241</strain>
    </source>
</reference>
<dbReference type="InterPro" id="IPR010921">
    <property type="entry name" value="Trp_repressor/repl_initiator"/>
</dbReference>
<sequence length="99" mass="11574">MTYQSHSFLTEEDRAQIRDIHKRASIRQITREVCEEAEIPVWLVLGPGRDAHLCRVRETIYDIATRHGFSLSQIGRVFQRDHTTVMSGLRNIRKRRGEA</sequence>
<gene>
    <name evidence="2" type="ORF">PARHAE_00739</name>
</gene>
<dbReference type="GO" id="GO:0043565">
    <property type="term" value="F:sequence-specific DNA binding"/>
    <property type="evidence" value="ECO:0007669"/>
    <property type="project" value="InterPro"/>
</dbReference>
<dbReference type="GO" id="GO:0006275">
    <property type="term" value="P:regulation of DNA replication"/>
    <property type="evidence" value="ECO:0007669"/>
    <property type="project" value="InterPro"/>
</dbReference>